<evidence type="ECO:0000313" key="3">
    <source>
        <dbReference type="Proteomes" id="UP000031275"/>
    </source>
</evidence>
<reference evidence="2 3" key="1">
    <citation type="submission" date="2014-10" db="EMBL/GenBank/DDBJ databases">
        <title>Kaistella solincola genome.</title>
        <authorList>
            <person name="Newman J.D."/>
        </authorList>
    </citation>
    <scope>NUCLEOTIDE SEQUENCE [LARGE SCALE GENOMIC DNA]</scope>
    <source>
        <strain evidence="2 3">DSM 22468</strain>
    </source>
</reference>
<keyword evidence="1" id="KW-1133">Transmembrane helix</keyword>
<accession>A0ABR4ZSH2</accession>
<evidence type="ECO:0000256" key="1">
    <source>
        <dbReference type="SAM" id="Phobius"/>
    </source>
</evidence>
<protein>
    <submittedName>
        <fullName evidence="2">Uncharacterized protein</fullName>
    </submittedName>
</protein>
<keyword evidence="1" id="KW-0812">Transmembrane</keyword>
<proteinExistence type="predicted"/>
<keyword evidence="1" id="KW-0472">Membrane</keyword>
<comment type="caution">
    <text evidence="2">The sequence shown here is derived from an EMBL/GenBank/DDBJ whole genome shotgun (WGS) entry which is preliminary data.</text>
</comment>
<organism evidence="2 3">
    <name type="scientific">Kaistella solincola</name>
    <dbReference type="NCBI Taxonomy" id="510955"/>
    <lineage>
        <taxon>Bacteria</taxon>
        <taxon>Pseudomonadati</taxon>
        <taxon>Bacteroidota</taxon>
        <taxon>Flavobacteriia</taxon>
        <taxon>Flavobacteriales</taxon>
        <taxon>Weeksellaceae</taxon>
        <taxon>Chryseobacterium group</taxon>
        <taxon>Kaistella</taxon>
    </lineage>
</organism>
<dbReference type="EMBL" id="JSYK01000002">
    <property type="protein sequence ID" value="KIA84258.1"/>
    <property type="molecule type" value="Genomic_DNA"/>
</dbReference>
<name>A0ABR4ZSH2_9FLAO</name>
<sequence>MTKRKIAGAFCGSIVFSALLILLNWQIDPEKFEIGNYWFKPISQGIIMFFVLLLPTAIQNITWKEFYQNFSKFIKSSPSKNV</sequence>
<evidence type="ECO:0000313" key="2">
    <source>
        <dbReference type="EMBL" id="KIA84258.1"/>
    </source>
</evidence>
<feature type="transmembrane region" description="Helical" evidence="1">
    <location>
        <begin position="7"/>
        <end position="25"/>
    </location>
</feature>
<keyword evidence="3" id="KW-1185">Reference proteome</keyword>
<gene>
    <name evidence="2" type="ORF">OA84_01560</name>
</gene>
<feature type="transmembrane region" description="Helical" evidence="1">
    <location>
        <begin position="45"/>
        <end position="63"/>
    </location>
</feature>
<dbReference type="Proteomes" id="UP000031275">
    <property type="component" value="Unassembled WGS sequence"/>
</dbReference>